<dbReference type="InterPro" id="IPR018497">
    <property type="entry name" value="Peptidase_M13_C"/>
</dbReference>
<keyword evidence="4" id="KW-0479">Metal-binding</keyword>
<feature type="domain" description="Peptidase M13 N-terminal" evidence="11">
    <location>
        <begin position="131"/>
        <end position="582"/>
    </location>
</feature>
<evidence type="ECO:0000256" key="3">
    <source>
        <dbReference type="ARBA" id="ARBA00022670"/>
    </source>
</evidence>
<dbReference type="PROSITE" id="PS51885">
    <property type="entry name" value="NEPRILYSIN"/>
    <property type="match status" value="1"/>
</dbReference>
<evidence type="ECO:0000259" key="11">
    <source>
        <dbReference type="Pfam" id="PF05649"/>
    </source>
</evidence>
<feature type="domain" description="Peptidase M13 C-terminal" evidence="10">
    <location>
        <begin position="643"/>
        <end position="853"/>
    </location>
</feature>
<reference evidence="12 13" key="1">
    <citation type="journal article" date="2016" name="Mol. Biol. Evol.">
        <title>Comparative Genomics of Early-Diverging Mushroom-Forming Fungi Provides Insights into the Origins of Lignocellulose Decay Capabilities.</title>
        <authorList>
            <person name="Nagy L.G."/>
            <person name="Riley R."/>
            <person name="Tritt A."/>
            <person name="Adam C."/>
            <person name="Daum C."/>
            <person name="Floudas D."/>
            <person name="Sun H."/>
            <person name="Yadav J.S."/>
            <person name="Pangilinan J."/>
            <person name="Larsson K.H."/>
            <person name="Matsuura K."/>
            <person name="Barry K."/>
            <person name="Labutti K."/>
            <person name="Kuo R."/>
            <person name="Ohm R.A."/>
            <person name="Bhattacharya S.S."/>
            <person name="Shirouzu T."/>
            <person name="Yoshinaga Y."/>
            <person name="Martin F.M."/>
            <person name="Grigoriev I.V."/>
            <person name="Hibbett D.S."/>
        </authorList>
    </citation>
    <scope>NUCLEOTIDE SEQUENCE [LARGE SCALE GENOMIC DNA]</scope>
    <source>
        <strain evidence="12 13">HHB12029</strain>
    </source>
</reference>
<dbReference type="Proteomes" id="UP000077266">
    <property type="component" value="Unassembled WGS sequence"/>
</dbReference>
<keyword evidence="9" id="KW-0472">Membrane</keyword>
<evidence type="ECO:0000313" key="13">
    <source>
        <dbReference type="Proteomes" id="UP000077266"/>
    </source>
</evidence>
<evidence type="ECO:0000256" key="2">
    <source>
        <dbReference type="ARBA" id="ARBA00007357"/>
    </source>
</evidence>
<dbReference type="Gene3D" id="1.10.1380.10">
    <property type="entry name" value="Neutral endopeptidase , domain2"/>
    <property type="match status" value="1"/>
</dbReference>
<evidence type="ECO:0000259" key="10">
    <source>
        <dbReference type="Pfam" id="PF01431"/>
    </source>
</evidence>
<evidence type="ECO:0000256" key="5">
    <source>
        <dbReference type="ARBA" id="ARBA00022801"/>
    </source>
</evidence>
<dbReference type="OrthoDB" id="6475849at2759"/>
<keyword evidence="3" id="KW-0645">Protease</keyword>
<proteinExistence type="inferred from homology"/>
<comment type="similarity">
    <text evidence="2">Belongs to the peptidase M13 family.</text>
</comment>
<sequence length="856" mass="94759">MSGRPHSPPDDEESPLLGQNGRHGDDDEQPTLYDRAIALTQEPLTDLARVLLVACVVLLLLAATFIGLFAGAEHKLHKIPPQRDPVTTTTTQTATVTTTVHSEPTPSACFTPDCIQLSSDILSSLDTSKDPCEDFYDFATGGWQRAHPLASDKSRWGSFLDLAKENKAIIQRIVNTDDGDDEDSLSDADKESLGKIRTLYASCVDEDTAAELGEEPLAKLVNTLRDIFHGKDVGAMSSLPPQEDAVQASFSAGKAGKHPLTAALAYVHSRGVSALFDIEIEGDAGRDPDEMVPIFSQPGLGLPSKEYYVGDELKDVYTSTLESLLLALAPADETKLVEDQSKPMRKAHFWPPWPWPPWGDDDDTTENKTARAHRLAKAVYKFESSLAEASGDLDIILQDPKATYNPVPLSTLAYAVPQVNFPAYFASFAVRRFPGSTVILSYPPFVAALGDMLHNTSTEILEAYLVSRVALHYAPYLAHETDAWKAWRTLDESVRGLKKGAAFAERGEWCLEQVERQLGYSVGRFFVQEKFAGDSRDKGVKVIKDITAAFKESLTHLEWMDEESAAAAAQKADSLDVKVGYPMWPDTTSDRAIAAYYVSLKLDNATFFENIVNSIILDEKSTWMQLGQRRDHRRWEMFASTVNAYYQPPANEIVFPAGIMQPPFFSAKWPGYLNYGAFGQVAAHELTHAFDNAGRLFNQNGKLEEWWTNATSDAFNERAACLSAQYSKYTIDDGKGHKVHVNGNLTSGENIGDSGIVQAFRAWHAQFDDSFAAGNEYILPGLNYTREQLFFIAFGRIWASITRPATALQLVRVDPHSPNRFRVEGTLYNTPEFAKAFNCKPGSKLAPPPEKQCRIW</sequence>
<dbReference type="SUPFAM" id="SSF55486">
    <property type="entry name" value="Metalloproteases ('zincins'), catalytic domain"/>
    <property type="match status" value="1"/>
</dbReference>
<dbReference type="GO" id="GO:0016485">
    <property type="term" value="P:protein processing"/>
    <property type="evidence" value="ECO:0007669"/>
    <property type="project" value="TreeGrafter"/>
</dbReference>
<keyword evidence="6" id="KW-0862">Zinc</keyword>
<organism evidence="12 13">
    <name type="scientific">Exidia glandulosa HHB12029</name>
    <dbReference type="NCBI Taxonomy" id="1314781"/>
    <lineage>
        <taxon>Eukaryota</taxon>
        <taxon>Fungi</taxon>
        <taxon>Dikarya</taxon>
        <taxon>Basidiomycota</taxon>
        <taxon>Agaricomycotina</taxon>
        <taxon>Agaricomycetes</taxon>
        <taxon>Auriculariales</taxon>
        <taxon>Exidiaceae</taxon>
        <taxon>Exidia</taxon>
    </lineage>
</organism>
<dbReference type="GO" id="GO:0004222">
    <property type="term" value="F:metalloendopeptidase activity"/>
    <property type="evidence" value="ECO:0007669"/>
    <property type="project" value="InterPro"/>
</dbReference>
<dbReference type="PANTHER" id="PTHR11733">
    <property type="entry name" value="ZINC METALLOPROTEASE FAMILY M13 NEPRILYSIN-RELATED"/>
    <property type="match status" value="1"/>
</dbReference>
<accession>A0A165EBN7</accession>
<feature type="region of interest" description="Disordered" evidence="8">
    <location>
        <begin position="1"/>
        <end position="29"/>
    </location>
</feature>
<feature type="transmembrane region" description="Helical" evidence="9">
    <location>
        <begin position="50"/>
        <end position="72"/>
    </location>
</feature>
<dbReference type="Pfam" id="PF05649">
    <property type="entry name" value="Peptidase_M13_N"/>
    <property type="match status" value="1"/>
</dbReference>
<keyword evidence="9" id="KW-0812">Transmembrane</keyword>
<dbReference type="GO" id="GO:0005886">
    <property type="term" value="C:plasma membrane"/>
    <property type="evidence" value="ECO:0007669"/>
    <property type="project" value="TreeGrafter"/>
</dbReference>
<name>A0A165EBN7_EXIGL</name>
<evidence type="ECO:0000313" key="12">
    <source>
        <dbReference type="EMBL" id="KZV86541.1"/>
    </source>
</evidence>
<keyword evidence="9" id="KW-1133">Transmembrane helix</keyword>
<dbReference type="InterPro" id="IPR000718">
    <property type="entry name" value="Peptidase_M13"/>
</dbReference>
<dbReference type="Pfam" id="PF01431">
    <property type="entry name" value="Peptidase_M13"/>
    <property type="match status" value="1"/>
</dbReference>
<dbReference type="PANTHER" id="PTHR11733:SF167">
    <property type="entry name" value="FI17812P1-RELATED"/>
    <property type="match status" value="1"/>
</dbReference>
<gene>
    <name evidence="12" type="ORF">EXIGLDRAFT_223087</name>
</gene>
<dbReference type="STRING" id="1314781.A0A165EBN7"/>
<evidence type="ECO:0000256" key="8">
    <source>
        <dbReference type="SAM" id="MobiDB-lite"/>
    </source>
</evidence>
<dbReference type="Gene3D" id="3.40.390.10">
    <property type="entry name" value="Collagenase (Catalytic Domain)"/>
    <property type="match status" value="1"/>
</dbReference>
<dbReference type="GO" id="GO:0046872">
    <property type="term" value="F:metal ion binding"/>
    <property type="evidence" value="ECO:0007669"/>
    <property type="project" value="UniProtKB-KW"/>
</dbReference>
<comment type="cofactor">
    <cofactor evidence="1">
        <name>Zn(2+)</name>
        <dbReference type="ChEBI" id="CHEBI:29105"/>
    </cofactor>
</comment>
<evidence type="ECO:0000256" key="7">
    <source>
        <dbReference type="ARBA" id="ARBA00023049"/>
    </source>
</evidence>
<evidence type="ECO:0000256" key="1">
    <source>
        <dbReference type="ARBA" id="ARBA00001947"/>
    </source>
</evidence>
<keyword evidence="13" id="KW-1185">Reference proteome</keyword>
<dbReference type="InParanoid" id="A0A165EBN7"/>
<evidence type="ECO:0000256" key="4">
    <source>
        <dbReference type="ARBA" id="ARBA00022723"/>
    </source>
</evidence>
<dbReference type="InterPro" id="IPR024079">
    <property type="entry name" value="MetalloPept_cat_dom_sf"/>
</dbReference>
<protein>
    <submittedName>
        <fullName evidence="12">Zincin</fullName>
    </submittedName>
</protein>
<dbReference type="AlphaFoldDB" id="A0A165EBN7"/>
<evidence type="ECO:0000256" key="6">
    <source>
        <dbReference type="ARBA" id="ARBA00022833"/>
    </source>
</evidence>
<dbReference type="PRINTS" id="PR00786">
    <property type="entry name" value="NEPRILYSIN"/>
</dbReference>
<evidence type="ECO:0000256" key="9">
    <source>
        <dbReference type="SAM" id="Phobius"/>
    </source>
</evidence>
<dbReference type="EMBL" id="KV426152">
    <property type="protein sequence ID" value="KZV86541.1"/>
    <property type="molecule type" value="Genomic_DNA"/>
</dbReference>
<dbReference type="CDD" id="cd08662">
    <property type="entry name" value="M13"/>
    <property type="match status" value="1"/>
</dbReference>
<keyword evidence="7" id="KW-0482">Metalloprotease</keyword>
<dbReference type="InterPro" id="IPR008753">
    <property type="entry name" value="Peptidase_M13_N"/>
</dbReference>
<dbReference type="InterPro" id="IPR042089">
    <property type="entry name" value="Peptidase_M13_dom_2"/>
</dbReference>
<keyword evidence="5" id="KW-0378">Hydrolase</keyword>